<keyword evidence="7 8" id="KW-0472">Membrane</keyword>
<dbReference type="AlphaFoldDB" id="A0A9X4E7T6"/>
<proteinExistence type="inferred from homology"/>
<dbReference type="RefSeq" id="WP_274584431.1">
    <property type="nucleotide sequence ID" value="NZ_CP145811.1"/>
</dbReference>
<dbReference type="PANTHER" id="PTHR30472">
    <property type="entry name" value="FERRIC ENTEROBACTIN TRANSPORT SYSTEM PERMEASE PROTEIN"/>
    <property type="match status" value="1"/>
</dbReference>
<dbReference type="InterPro" id="IPR037294">
    <property type="entry name" value="ABC_BtuC-like"/>
</dbReference>
<name>A0A9X4E7T6_9NEIS</name>
<feature type="transmembrane region" description="Helical" evidence="8">
    <location>
        <begin position="148"/>
        <end position="170"/>
    </location>
</feature>
<dbReference type="PANTHER" id="PTHR30472:SF1">
    <property type="entry name" value="FE(3+) DICITRATE TRANSPORT SYSTEM PERMEASE PROTEIN FECC-RELATED"/>
    <property type="match status" value="1"/>
</dbReference>
<feature type="transmembrane region" description="Helical" evidence="8">
    <location>
        <begin position="64"/>
        <end position="84"/>
    </location>
</feature>
<evidence type="ECO:0000256" key="4">
    <source>
        <dbReference type="ARBA" id="ARBA00022475"/>
    </source>
</evidence>
<evidence type="ECO:0000256" key="5">
    <source>
        <dbReference type="ARBA" id="ARBA00022692"/>
    </source>
</evidence>
<comment type="similarity">
    <text evidence="2">Belongs to the binding-protein-dependent transport system permease family. FecCD subfamily.</text>
</comment>
<reference evidence="9" key="1">
    <citation type="submission" date="2022-10" db="EMBL/GenBank/DDBJ databases">
        <authorList>
            <person name="Boutroux M."/>
        </authorList>
    </citation>
    <scope>NUCLEOTIDE SEQUENCE</scope>
    <source>
        <strain evidence="9">51.81</strain>
    </source>
</reference>
<dbReference type="InterPro" id="IPR000522">
    <property type="entry name" value="ABC_transptr_permease_BtuC"/>
</dbReference>
<evidence type="ECO:0000256" key="1">
    <source>
        <dbReference type="ARBA" id="ARBA00004651"/>
    </source>
</evidence>
<keyword evidence="11" id="KW-1185">Reference proteome</keyword>
<evidence type="ECO:0000256" key="7">
    <source>
        <dbReference type="ARBA" id="ARBA00023136"/>
    </source>
</evidence>
<sequence>MKWQIYPIFILSVLTVMCLTAFTGGLAWGSKTLGFDDVWIFLTSRETGIPAARHYTDLVIENRLFRTLGTLLCGAALGTSGALMQGLTRNPLADSGLLGINAGAAALIVSAALVPSWPINPFWPALTGALAVAAFVSMLGLGKGGDAGGFMILAGMAVSVCLYAYVQMVIQLNPQVFDQYRFWASGSFGGIKAVQLAGVLPFWISGTVLALFCGRYVNLIALDKQTALSLGANVLLIRAAVLLAAATLSAVSVALAGPIAFIGLGAVHIARRLIGSDYRFLIPAAMLNGAALLCGADILARTVVRPSEIATGIMTALLGASLLYVLVMLERTRI</sequence>
<dbReference type="GO" id="GO:0033214">
    <property type="term" value="P:siderophore-iron import into cell"/>
    <property type="evidence" value="ECO:0007669"/>
    <property type="project" value="TreeGrafter"/>
</dbReference>
<dbReference type="Gene3D" id="1.10.3470.10">
    <property type="entry name" value="ABC transporter involved in vitamin B12 uptake, BtuC"/>
    <property type="match status" value="1"/>
</dbReference>
<feature type="transmembrane region" description="Helical" evidence="8">
    <location>
        <begin position="251"/>
        <end position="269"/>
    </location>
</feature>
<evidence type="ECO:0000256" key="8">
    <source>
        <dbReference type="SAM" id="Phobius"/>
    </source>
</evidence>
<feature type="transmembrane region" description="Helical" evidence="8">
    <location>
        <begin position="226"/>
        <end position="245"/>
    </location>
</feature>
<dbReference type="GO" id="GO:0005886">
    <property type="term" value="C:plasma membrane"/>
    <property type="evidence" value="ECO:0007669"/>
    <property type="project" value="UniProtKB-SubCell"/>
</dbReference>
<feature type="transmembrane region" description="Helical" evidence="8">
    <location>
        <begin position="281"/>
        <end position="303"/>
    </location>
</feature>
<evidence type="ECO:0000256" key="3">
    <source>
        <dbReference type="ARBA" id="ARBA00022448"/>
    </source>
</evidence>
<reference evidence="10" key="2">
    <citation type="submission" date="2024-02" db="EMBL/GenBank/DDBJ databases">
        <title>Neisseria leonii sp. nov.</title>
        <authorList>
            <person name="Boutroux M."/>
            <person name="Favre-Rochex S."/>
            <person name="Gorgette O."/>
            <person name="Touak G."/>
            <person name="Muhle E."/>
            <person name="Chesneau O."/>
            <person name="Clermont D."/>
            <person name="Rahi P."/>
        </authorList>
    </citation>
    <scope>NUCLEOTIDE SEQUENCE</scope>
    <source>
        <strain evidence="10">51.81</strain>
    </source>
</reference>
<dbReference type="EMBL" id="JAPQFL010000001">
    <property type="protein sequence ID" value="MDD9327158.1"/>
    <property type="molecule type" value="Genomic_DNA"/>
</dbReference>
<comment type="subcellular location">
    <subcellularLocation>
        <location evidence="1">Cell membrane</location>
        <topology evidence="1">Multi-pass membrane protein</topology>
    </subcellularLocation>
</comment>
<evidence type="ECO:0000313" key="11">
    <source>
        <dbReference type="Proteomes" id="UP001149607"/>
    </source>
</evidence>
<evidence type="ECO:0000313" key="10">
    <source>
        <dbReference type="EMBL" id="WWY03551.1"/>
    </source>
</evidence>
<keyword evidence="4" id="KW-1003">Cell membrane</keyword>
<protein>
    <submittedName>
        <fullName evidence="9">Iron ABC transporter permease</fullName>
    </submittedName>
</protein>
<feature type="transmembrane region" description="Helical" evidence="8">
    <location>
        <begin position="96"/>
        <end position="116"/>
    </location>
</feature>
<feature type="transmembrane region" description="Helical" evidence="8">
    <location>
        <begin position="122"/>
        <end position="141"/>
    </location>
</feature>
<dbReference type="EMBL" id="CP146598">
    <property type="protein sequence ID" value="WWY03551.1"/>
    <property type="molecule type" value="Genomic_DNA"/>
</dbReference>
<dbReference type="Proteomes" id="UP001149607">
    <property type="component" value="Chromosome"/>
</dbReference>
<gene>
    <name evidence="9" type="ORF">ORY91_000539</name>
    <name evidence="10" type="ORF">V9W64_02065</name>
</gene>
<keyword evidence="3" id="KW-0813">Transport</keyword>
<dbReference type="CDD" id="cd06550">
    <property type="entry name" value="TM_ABC_iron-siderophores_like"/>
    <property type="match status" value="1"/>
</dbReference>
<dbReference type="GO" id="GO:0022857">
    <property type="term" value="F:transmembrane transporter activity"/>
    <property type="evidence" value="ECO:0007669"/>
    <property type="project" value="InterPro"/>
</dbReference>
<dbReference type="SUPFAM" id="SSF81345">
    <property type="entry name" value="ABC transporter involved in vitamin B12 uptake, BtuC"/>
    <property type="match status" value="1"/>
</dbReference>
<accession>A0A9X4E7T6</accession>
<dbReference type="Pfam" id="PF01032">
    <property type="entry name" value="FecCD"/>
    <property type="match status" value="1"/>
</dbReference>
<evidence type="ECO:0000256" key="2">
    <source>
        <dbReference type="ARBA" id="ARBA00007935"/>
    </source>
</evidence>
<feature type="transmembrane region" description="Helical" evidence="8">
    <location>
        <begin position="190"/>
        <end position="214"/>
    </location>
</feature>
<evidence type="ECO:0000313" key="9">
    <source>
        <dbReference type="EMBL" id="MDD9327158.1"/>
    </source>
</evidence>
<keyword evidence="5 8" id="KW-0812">Transmembrane</keyword>
<organism evidence="9">
    <name type="scientific">Neisseria leonii</name>
    <dbReference type="NCBI Taxonomy" id="2995413"/>
    <lineage>
        <taxon>Bacteria</taxon>
        <taxon>Pseudomonadati</taxon>
        <taxon>Pseudomonadota</taxon>
        <taxon>Betaproteobacteria</taxon>
        <taxon>Neisseriales</taxon>
        <taxon>Neisseriaceae</taxon>
        <taxon>Neisseria</taxon>
    </lineage>
</organism>
<feature type="transmembrane region" description="Helical" evidence="8">
    <location>
        <begin position="7"/>
        <end position="28"/>
    </location>
</feature>
<evidence type="ECO:0000256" key="6">
    <source>
        <dbReference type="ARBA" id="ARBA00022989"/>
    </source>
</evidence>
<keyword evidence="6 8" id="KW-1133">Transmembrane helix</keyword>
<feature type="transmembrane region" description="Helical" evidence="8">
    <location>
        <begin position="309"/>
        <end position="329"/>
    </location>
</feature>